<dbReference type="Proteomes" id="UP000699865">
    <property type="component" value="Unassembled WGS sequence"/>
</dbReference>
<keyword evidence="2" id="KW-0808">Transferase</keyword>
<dbReference type="Pfam" id="PF00765">
    <property type="entry name" value="Autoind_synth"/>
    <property type="match status" value="1"/>
</dbReference>
<accession>A0ABS6KVX8</accession>
<evidence type="ECO:0000256" key="3">
    <source>
        <dbReference type="ARBA" id="ARBA00048576"/>
    </source>
</evidence>
<proteinExistence type="inferred from homology"/>
<dbReference type="PROSITE" id="PS51187">
    <property type="entry name" value="AUTOINDUCER_SYNTH_2"/>
    <property type="match status" value="1"/>
</dbReference>
<keyword evidence="4" id="KW-0071">Autoinducer synthesis</keyword>
<dbReference type="InterPro" id="IPR018311">
    <property type="entry name" value="Autoind_synth_CS"/>
</dbReference>
<dbReference type="EMBL" id="JAFMOU010000057">
    <property type="protein sequence ID" value="MBU9833769.1"/>
    <property type="molecule type" value="Genomic_DNA"/>
</dbReference>
<evidence type="ECO:0000313" key="6">
    <source>
        <dbReference type="Proteomes" id="UP000699865"/>
    </source>
</evidence>
<dbReference type="EC" id="2.3.1.184" evidence="1"/>
<keyword evidence="4" id="KW-0673">Quorum sensing</keyword>
<dbReference type="PANTHER" id="PTHR39322">
    <property type="entry name" value="ACYL-HOMOSERINE-LACTONE SYNTHASE"/>
    <property type="match status" value="1"/>
</dbReference>
<dbReference type="PANTHER" id="PTHR39322:SF1">
    <property type="entry name" value="ISOVALERYL-HOMOSERINE LACTONE SYNTHASE"/>
    <property type="match status" value="1"/>
</dbReference>
<comment type="similarity">
    <text evidence="4">Belongs to the autoinducer synthase family.</text>
</comment>
<gene>
    <name evidence="5" type="ORF">J1786_02840</name>
</gene>
<keyword evidence="6" id="KW-1185">Reference proteome</keyword>
<name>A0ABS6KVX8_9GAMM</name>
<reference evidence="5 6" key="1">
    <citation type="submission" date="2021-03" db="EMBL/GenBank/DDBJ databases">
        <title>Five novel Rahnella species.</title>
        <authorList>
            <person name="Brady C."/>
            <person name="Asselin J."/>
            <person name="Beer S."/>
            <person name="Bruberg M.B."/>
            <person name="Crampton B."/>
            <person name="Venter S."/>
            <person name="Arnold D."/>
            <person name="Denman S."/>
        </authorList>
    </citation>
    <scope>NUCLEOTIDE SEQUENCE [LARGE SCALE GENOMIC DNA]</scope>
    <source>
        <strain evidence="5 6">L72c</strain>
    </source>
</reference>
<dbReference type="PROSITE" id="PS00949">
    <property type="entry name" value="AUTOINDUCER_SYNTH_1"/>
    <property type="match status" value="1"/>
</dbReference>
<comment type="catalytic activity">
    <reaction evidence="3">
        <text>a fatty acyl-[ACP] + S-adenosyl-L-methionine = an N-acyl-L-homoserine lactone + S-methyl-5'-thioadenosine + holo-[ACP] + H(+)</text>
        <dbReference type="Rhea" id="RHEA:10096"/>
        <dbReference type="Rhea" id="RHEA-COMP:9685"/>
        <dbReference type="Rhea" id="RHEA-COMP:14125"/>
        <dbReference type="ChEBI" id="CHEBI:15378"/>
        <dbReference type="ChEBI" id="CHEBI:17509"/>
        <dbReference type="ChEBI" id="CHEBI:55474"/>
        <dbReference type="ChEBI" id="CHEBI:59789"/>
        <dbReference type="ChEBI" id="CHEBI:64479"/>
        <dbReference type="ChEBI" id="CHEBI:138651"/>
        <dbReference type="EC" id="2.3.1.184"/>
    </reaction>
</comment>
<protein>
    <recommendedName>
        <fullName evidence="1">acyl-homoserine-lactone synthase</fullName>
        <ecNumber evidence="1">2.3.1.184</ecNumber>
    </recommendedName>
</protein>
<evidence type="ECO:0000313" key="5">
    <source>
        <dbReference type="EMBL" id="MBU9833769.1"/>
    </source>
</evidence>
<sequence length="224" mass="25315">MSQAEIITPESIFHSGNTDIDITDPRLVSHAVLHGCISGSRRNQTLLLSMFQLRHRVFKQRLKWDVESFNEQETDRFDTIDTDYIITTDINNNVKGCVRLLPTTAPYMLSEVFPDLWQSQAPLPCSASVCELSRFSFEKSHDAGGYGFSGPVVRLLRNLVLYAQRNQISQYVFVTTAAIERLLVIQGVSIYRVGNVVKIGSAQTVVIFMNINQQTEEALFNHSK</sequence>
<evidence type="ECO:0000256" key="1">
    <source>
        <dbReference type="ARBA" id="ARBA00012340"/>
    </source>
</evidence>
<dbReference type="RefSeq" id="WP_217137651.1">
    <property type="nucleotide sequence ID" value="NZ_JAFMOU010000057.1"/>
</dbReference>
<evidence type="ECO:0000256" key="2">
    <source>
        <dbReference type="ARBA" id="ARBA00022679"/>
    </source>
</evidence>
<dbReference type="InterPro" id="IPR001690">
    <property type="entry name" value="Autoind_synthase"/>
</dbReference>
<evidence type="ECO:0000256" key="4">
    <source>
        <dbReference type="PROSITE-ProRule" id="PRU00533"/>
    </source>
</evidence>
<organism evidence="5 6">
    <name type="scientific">Rahnella perminowiae</name>
    <dbReference type="NCBI Taxonomy" id="2816244"/>
    <lineage>
        <taxon>Bacteria</taxon>
        <taxon>Pseudomonadati</taxon>
        <taxon>Pseudomonadota</taxon>
        <taxon>Gammaproteobacteria</taxon>
        <taxon>Enterobacterales</taxon>
        <taxon>Yersiniaceae</taxon>
        <taxon>Rahnella</taxon>
    </lineage>
</organism>
<comment type="caution">
    <text evidence="5">The sequence shown here is derived from an EMBL/GenBank/DDBJ whole genome shotgun (WGS) entry which is preliminary data.</text>
</comment>